<reference evidence="2 3" key="1">
    <citation type="submission" date="2020-06" db="EMBL/GenBank/DDBJ databases">
        <title>Genome sequence of Paramixta manurensis strain PD-1.</title>
        <authorList>
            <person name="Lee C.W."/>
            <person name="Kim J."/>
        </authorList>
    </citation>
    <scope>NUCLEOTIDE SEQUENCE [LARGE SCALE GENOMIC DNA]</scope>
    <source>
        <strain evidence="2 3">PD-1</strain>
    </source>
</reference>
<evidence type="ECO:0000313" key="2">
    <source>
        <dbReference type="EMBL" id="QKJ88487.1"/>
    </source>
</evidence>
<organism evidence="2 3">
    <name type="scientific">Paramixta manurensis</name>
    <dbReference type="NCBI Taxonomy" id="2740817"/>
    <lineage>
        <taxon>Bacteria</taxon>
        <taxon>Pseudomonadati</taxon>
        <taxon>Pseudomonadota</taxon>
        <taxon>Gammaproteobacteria</taxon>
        <taxon>Enterobacterales</taxon>
        <taxon>Erwiniaceae</taxon>
        <taxon>Paramixta</taxon>
    </lineage>
</organism>
<protein>
    <submittedName>
        <fullName evidence="2">DUF2509 family protein</fullName>
    </submittedName>
</protein>
<gene>
    <name evidence="2" type="ORF">PMPD1_3571</name>
</gene>
<dbReference type="KEGG" id="pmak:PMPD1_3571"/>
<dbReference type="AlphaFoldDB" id="A0A6M8UJA2"/>
<proteinExistence type="predicted"/>
<dbReference type="InterPro" id="IPR019652">
    <property type="entry name" value="DUF2509"/>
</dbReference>
<dbReference type="Proteomes" id="UP000505325">
    <property type="component" value="Chromosome"/>
</dbReference>
<sequence>MGEWNELAMRRQQGGVVPGMIMLILLLGTALLNASRQQLNASLALVADERQAIIGFRQAQSALTWGLTLRWAALPGWQCQYQAQYNWRACLLRPQANRGLLRAEQPTQGEATLALFHWVIPTAQGGIQAAKGGWVDFCPLSEEERCEAETTSSERL</sequence>
<dbReference type="EMBL" id="CP054212">
    <property type="protein sequence ID" value="QKJ88487.1"/>
    <property type="molecule type" value="Genomic_DNA"/>
</dbReference>
<keyword evidence="1" id="KW-0472">Membrane</keyword>
<keyword evidence="1" id="KW-1133">Transmembrane helix</keyword>
<accession>A0A6M8UJA2</accession>
<keyword evidence="1" id="KW-0812">Transmembrane</keyword>
<feature type="transmembrane region" description="Helical" evidence="1">
    <location>
        <begin position="15"/>
        <end position="34"/>
    </location>
</feature>
<evidence type="ECO:0000313" key="3">
    <source>
        <dbReference type="Proteomes" id="UP000505325"/>
    </source>
</evidence>
<keyword evidence="3" id="KW-1185">Reference proteome</keyword>
<dbReference type="Pfam" id="PF10713">
    <property type="entry name" value="DUF2509"/>
    <property type="match status" value="1"/>
</dbReference>
<evidence type="ECO:0000256" key="1">
    <source>
        <dbReference type="SAM" id="Phobius"/>
    </source>
</evidence>
<name>A0A6M8UJA2_9GAMM</name>